<accession>A0A5J4WU23</accession>
<comment type="caution">
    <text evidence="2">The sequence shown here is derived from an EMBL/GenBank/DDBJ whole genome shotgun (WGS) entry which is preliminary data.</text>
</comment>
<reference evidence="2 3" key="1">
    <citation type="submission" date="2019-03" db="EMBL/GenBank/DDBJ databases">
        <title>Single cell metagenomics reveals metabolic interactions within the superorganism composed of flagellate Streblomastix strix and complex community of Bacteroidetes bacteria on its surface.</title>
        <authorList>
            <person name="Treitli S.C."/>
            <person name="Kolisko M."/>
            <person name="Husnik F."/>
            <person name="Keeling P."/>
            <person name="Hampl V."/>
        </authorList>
    </citation>
    <scope>NUCLEOTIDE SEQUENCE [LARGE SCALE GENOMIC DNA]</scope>
    <source>
        <strain evidence="2">ST1C</strain>
    </source>
</reference>
<protein>
    <submittedName>
        <fullName evidence="2">Uncharacterized protein</fullName>
    </submittedName>
</protein>
<dbReference type="Proteomes" id="UP000324800">
    <property type="component" value="Unassembled WGS sequence"/>
</dbReference>
<feature type="compositionally biased region" description="Polar residues" evidence="1">
    <location>
        <begin position="124"/>
        <end position="140"/>
    </location>
</feature>
<evidence type="ECO:0000313" key="2">
    <source>
        <dbReference type="EMBL" id="KAA6398072.1"/>
    </source>
</evidence>
<gene>
    <name evidence="2" type="ORF">EZS28_006400</name>
</gene>
<sequence>MTTAEKRAIDEEIVRTYSRIRWNEAFAAVHGLTDSKTRRLVFDPGIPNSLLQNIYETELKITKEGKIIQEKYVENASGYEENINARIDQPSMNFGSRSSVITQEQSMNQLLNYGSPRQKEKESQSLNQQYPSEQQEDLGQTSMFQDQPPEITKDILKSENLNTVYDIGALDRGRPPINDIYSRNTFETHKTSYKFDAFGNPQAYMKIATPIRSKKLTKLKKNYIPKSQLIAMSTAQEKLVQNLSEKPEKKKVKK</sequence>
<proteinExistence type="predicted"/>
<dbReference type="EMBL" id="SNRW01001039">
    <property type="protein sequence ID" value="KAA6398072.1"/>
    <property type="molecule type" value="Genomic_DNA"/>
</dbReference>
<feature type="region of interest" description="Disordered" evidence="1">
    <location>
        <begin position="115"/>
        <end position="140"/>
    </location>
</feature>
<evidence type="ECO:0000313" key="3">
    <source>
        <dbReference type="Proteomes" id="UP000324800"/>
    </source>
</evidence>
<name>A0A5J4WU23_9EUKA</name>
<dbReference type="AlphaFoldDB" id="A0A5J4WU23"/>
<evidence type="ECO:0000256" key="1">
    <source>
        <dbReference type="SAM" id="MobiDB-lite"/>
    </source>
</evidence>
<organism evidence="2 3">
    <name type="scientific">Streblomastix strix</name>
    <dbReference type="NCBI Taxonomy" id="222440"/>
    <lineage>
        <taxon>Eukaryota</taxon>
        <taxon>Metamonada</taxon>
        <taxon>Preaxostyla</taxon>
        <taxon>Oxymonadida</taxon>
        <taxon>Streblomastigidae</taxon>
        <taxon>Streblomastix</taxon>
    </lineage>
</organism>